<dbReference type="InterPro" id="IPR007139">
    <property type="entry name" value="DUF349"/>
</dbReference>
<gene>
    <name evidence="3" type="ORF">SAMN04489747_2880</name>
</gene>
<dbReference type="Pfam" id="PF03993">
    <property type="entry name" value="DUF349"/>
    <property type="match status" value="3"/>
</dbReference>
<feature type="region of interest" description="Disordered" evidence="2">
    <location>
        <begin position="341"/>
        <end position="362"/>
    </location>
</feature>
<keyword evidence="1" id="KW-0175">Coiled coil</keyword>
<dbReference type="OrthoDB" id="5422202at2"/>
<dbReference type="Proteomes" id="UP000198546">
    <property type="component" value="Chromosome i"/>
</dbReference>
<feature type="compositionally biased region" description="Basic and acidic residues" evidence="2">
    <location>
        <begin position="374"/>
        <end position="396"/>
    </location>
</feature>
<evidence type="ECO:0000256" key="2">
    <source>
        <dbReference type="SAM" id="MobiDB-lite"/>
    </source>
</evidence>
<protein>
    <recommendedName>
        <fullName evidence="5">DUF349 domain-containing protein</fullName>
    </recommendedName>
</protein>
<evidence type="ECO:0000256" key="1">
    <source>
        <dbReference type="SAM" id="Coils"/>
    </source>
</evidence>
<name>A0A1G7B967_9ACTN</name>
<evidence type="ECO:0008006" key="5">
    <source>
        <dbReference type="Google" id="ProtNLM"/>
    </source>
</evidence>
<dbReference type="STRING" id="675864.SAMN04489747_2880"/>
<evidence type="ECO:0000313" key="4">
    <source>
        <dbReference type="Proteomes" id="UP000198546"/>
    </source>
</evidence>
<accession>A0A1G7B967</accession>
<reference evidence="3 4" key="1">
    <citation type="submission" date="2016-10" db="EMBL/GenBank/DDBJ databases">
        <authorList>
            <person name="de Groot N.N."/>
        </authorList>
    </citation>
    <scope>NUCLEOTIDE SEQUENCE [LARGE SCALE GENOMIC DNA]</scope>
    <source>
        <strain evidence="3 4">MON 2.2</strain>
    </source>
</reference>
<keyword evidence="4" id="KW-1185">Reference proteome</keyword>
<dbReference type="RefSeq" id="WP_090594508.1">
    <property type="nucleotide sequence ID" value="NZ_LT629688.1"/>
</dbReference>
<sequence length="414" mass="46248">MTQSAGPESFGRVAEDKTVYVRTADGERAVGQVPDMSAEEALEFYVRRYRALELEVNLLVTRVRQGNLSPDEARKSVANVRQSLVDASAVGDLAALEGQLDSLGPVLAQQSEQRKAARAEQNAAAREAKEKMVQEAEKLAAGNDWRGGVNRFRDLLEEWKALPRIDRSTDEALWHRFSTARTSYTKRRKAQFAEQASKRDAAKAVKERIIAEAETLATSTDWGATSAAFRDLMQQWKAAGPAPRDVDDKLWGRFRGLQDQFFGARQAEQEAEDVEFTVNREAKEALLAEYEPQITPVTDLDASRTAYRALLDRWAEIGKVPRDSIRPLDSRMKALETAVRSAEEEKWKRTDPEARARAEETAAKLRDQIATLEQKAEAAEAKGKTKDAQSARDAAETYRSWLEQAEKAVADFSG</sequence>
<feature type="coiled-coil region" evidence="1">
    <location>
        <begin position="107"/>
        <end position="138"/>
    </location>
</feature>
<organism evidence="3 4">
    <name type="scientific">Auraticoccus monumenti</name>
    <dbReference type="NCBI Taxonomy" id="675864"/>
    <lineage>
        <taxon>Bacteria</taxon>
        <taxon>Bacillati</taxon>
        <taxon>Actinomycetota</taxon>
        <taxon>Actinomycetes</taxon>
        <taxon>Propionibacteriales</taxon>
        <taxon>Propionibacteriaceae</taxon>
        <taxon>Auraticoccus</taxon>
    </lineage>
</organism>
<feature type="region of interest" description="Disordered" evidence="2">
    <location>
        <begin position="374"/>
        <end position="397"/>
    </location>
</feature>
<dbReference type="AlphaFoldDB" id="A0A1G7B967"/>
<evidence type="ECO:0000313" key="3">
    <source>
        <dbReference type="EMBL" id="SDE23502.1"/>
    </source>
</evidence>
<proteinExistence type="predicted"/>
<dbReference type="EMBL" id="LT629688">
    <property type="protein sequence ID" value="SDE23502.1"/>
    <property type="molecule type" value="Genomic_DNA"/>
</dbReference>